<evidence type="ECO:0000313" key="2">
    <source>
        <dbReference type="EMBL" id="BDT02356.1"/>
    </source>
</evidence>
<dbReference type="Proteomes" id="UP001163387">
    <property type="component" value="Chromosome"/>
</dbReference>
<organism evidence="2 3">
    <name type="scientific">Spiroplasma ixodetis</name>
    <dbReference type="NCBI Taxonomy" id="2141"/>
    <lineage>
        <taxon>Bacteria</taxon>
        <taxon>Bacillati</taxon>
        <taxon>Mycoplasmatota</taxon>
        <taxon>Mollicutes</taxon>
        <taxon>Entomoplasmatales</taxon>
        <taxon>Spiroplasmataceae</taxon>
        <taxon>Spiroplasma</taxon>
    </lineage>
</organism>
<name>A0ABM8BR88_9MOLU</name>
<evidence type="ECO:0000256" key="1">
    <source>
        <dbReference type="SAM" id="Phobius"/>
    </source>
</evidence>
<evidence type="ECO:0008006" key="4">
    <source>
        <dbReference type="Google" id="ProtNLM"/>
    </source>
</evidence>
<dbReference type="EMBL" id="AP026933">
    <property type="protein sequence ID" value="BDT02356.1"/>
    <property type="molecule type" value="Genomic_DNA"/>
</dbReference>
<reference evidence="2 3" key="1">
    <citation type="journal article" date="2022" name="Front. Microbiol.">
        <title>Male-killing mechanisms vary between Spiroplasma species.</title>
        <authorList>
            <person name="Arai H."/>
            <person name="Inoue M."/>
            <person name="Kageyama D."/>
        </authorList>
    </citation>
    <scope>NUCLEOTIDE SEQUENCE [LARGE SCALE GENOMIC DNA]</scope>
    <source>
        <strain evidence="3">sHm</strain>
    </source>
</reference>
<proteinExistence type="predicted"/>
<gene>
    <name evidence="2" type="ORF">SHM_00020</name>
</gene>
<accession>A0ABM8BR88</accession>
<keyword evidence="1" id="KW-0812">Transmembrane</keyword>
<sequence>MLNMDKNVEYKKVTSWDWKQKLGLFLCILTLLFLIISLILFGTAIFNDHYNNFLGNGFWSLKHYGIINLFYNWDQLDIEAAKNTYVSHPFEQVYFAIIFLIIIVPICFVLGVSLLVRGWWKSRI</sequence>
<protein>
    <recommendedName>
        <fullName evidence="4">Transmembrane protein</fullName>
    </recommendedName>
</protein>
<keyword evidence="1" id="KW-1133">Transmembrane helix</keyword>
<feature type="transmembrane region" description="Helical" evidence="1">
    <location>
        <begin position="93"/>
        <end position="116"/>
    </location>
</feature>
<keyword evidence="1" id="KW-0472">Membrane</keyword>
<evidence type="ECO:0000313" key="3">
    <source>
        <dbReference type="Proteomes" id="UP001163387"/>
    </source>
</evidence>
<feature type="transmembrane region" description="Helical" evidence="1">
    <location>
        <begin position="21"/>
        <end position="46"/>
    </location>
</feature>
<keyword evidence="3" id="KW-1185">Reference proteome</keyword>